<dbReference type="EMBL" id="HBUF01355145">
    <property type="protein sequence ID" value="CAG6716876.1"/>
    <property type="molecule type" value="Transcribed_RNA"/>
</dbReference>
<feature type="repeat" description="WD" evidence="3">
    <location>
        <begin position="508"/>
        <end position="528"/>
    </location>
</feature>
<dbReference type="Gene3D" id="2.130.10.10">
    <property type="entry name" value="YVTN repeat-like/Quinoprotein amine dehydrogenase"/>
    <property type="match status" value="1"/>
</dbReference>
<keyword evidence="1 3" id="KW-0853">WD repeat</keyword>
<dbReference type="GO" id="GO:0005737">
    <property type="term" value="C:cytoplasm"/>
    <property type="evidence" value="ECO:0007669"/>
    <property type="project" value="TreeGrafter"/>
</dbReference>
<proteinExistence type="predicted"/>
<dbReference type="SUPFAM" id="SSF50978">
    <property type="entry name" value="WD40 repeat-like"/>
    <property type="match status" value="1"/>
</dbReference>
<dbReference type="AlphaFoldDB" id="A0A8D8V4P1"/>
<dbReference type="EMBL" id="HBUF01355146">
    <property type="protein sequence ID" value="CAG6716879.1"/>
    <property type="molecule type" value="Transcribed_RNA"/>
</dbReference>
<sequence>MLNARDLSSGVERFLLAPRAERILTICGSCILEMSLAASSSPVIPRTTDRSPSDSGSSLDLIGRPRTRHILMNRVSDSKSDSLILSLVDQSVSILSTFRACFLDTTCVSTADSRVSTSLALTMMVSMGSILFFLVKGALLGFRSEIEAKAWATMSDLAGAGDDDDDDDGWMGSLDSDSEQLDDVDTLPNPEVLNKPQPKHTWFPVQEIVQRQYGHRTKYQSPSLFQQRYYGSLHAVQRFELMYKLEKHHGCVNALDFHPSGHLLASASDDRKVVIWDWATGQPLYSYSSGHSSNVFQSKWLHLAGSSGFVVTSARDGLIRLADFGQISGSGGRSTQLIAKHKRSAHKLSVMKDTPHVILSVGEDGRVLSVDVRESCAANSKEILSLKKRKNSVLPLYSVASNPLNSCEFIVAGEDTQVHLFDRRFMFTKTAKPLKKFCPDTIKKDVHYYITCAVYNYSGTEILASYNDEKIYLFDSRAACVPDSTVSEYLHCYEGHRNSATVKGVNFFGPKSQYVVSGSDDGYIYIWDKNTEAIVNWMRGDDDGVVNCIEGHPDVPVLATSGLDSNVKIWVPSCEQAPTFENLKKTLILNEKKRGRINSSMGTGSLPIYSHFRWLWQNTFDSARSGDPLTMSREDGEEDSGDEDDPRQCAPS</sequence>
<dbReference type="PROSITE" id="PS50294">
    <property type="entry name" value="WD_REPEATS_REGION"/>
    <property type="match status" value="1"/>
</dbReference>
<feature type="repeat" description="WD" evidence="3">
    <location>
        <begin position="245"/>
        <end position="286"/>
    </location>
</feature>
<dbReference type="Pfam" id="PF00400">
    <property type="entry name" value="WD40"/>
    <property type="match status" value="3"/>
</dbReference>
<protein>
    <submittedName>
        <fullName evidence="5">DDB1- and CUL4-associated factor 8</fullName>
    </submittedName>
</protein>
<dbReference type="PANTHER" id="PTHR15574:SF21">
    <property type="entry name" value="DDB1- AND CUL4-ASSOCIATED FACTOR 8"/>
    <property type="match status" value="1"/>
</dbReference>
<evidence type="ECO:0000256" key="3">
    <source>
        <dbReference type="PROSITE-ProRule" id="PRU00221"/>
    </source>
</evidence>
<organism evidence="5">
    <name type="scientific">Cacopsylla melanoneura</name>
    <dbReference type="NCBI Taxonomy" id="428564"/>
    <lineage>
        <taxon>Eukaryota</taxon>
        <taxon>Metazoa</taxon>
        <taxon>Ecdysozoa</taxon>
        <taxon>Arthropoda</taxon>
        <taxon>Hexapoda</taxon>
        <taxon>Insecta</taxon>
        <taxon>Pterygota</taxon>
        <taxon>Neoptera</taxon>
        <taxon>Paraneoptera</taxon>
        <taxon>Hemiptera</taxon>
        <taxon>Sternorrhyncha</taxon>
        <taxon>Psylloidea</taxon>
        <taxon>Psyllidae</taxon>
        <taxon>Psyllinae</taxon>
        <taxon>Cacopsylla</taxon>
    </lineage>
</organism>
<dbReference type="SMART" id="SM00320">
    <property type="entry name" value="WD40"/>
    <property type="match status" value="7"/>
</dbReference>
<reference evidence="5" key="1">
    <citation type="submission" date="2021-05" db="EMBL/GenBank/DDBJ databases">
        <authorList>
            <person name="Alioto T."/>
            <person name="Alioto T."/>
            <person name="Gomez Garrido J."/>
        </authorList>
    </citation>
    <scope>NUCLEOTIDE SEQUENCE</scope>
</reference>
<dbReference type="InterPro" id="IPR015943">
    <property type="entry name" value="WD40/YVTN_repeat-like_dom_sf"/>
</dbReference>
<evidence type="ECO:0000256" key="4">
    <source>
        <dbReference type="SAM" id="MobiDB-lite"/>
    </source>
</evidence>
<name>A0A8D8V4P1_9HEMI</name>
<dbReference type="PROSITE" id="PS50082">
    <property type="entry name" value="WD_REPEATS_2"/>
    <property type="match status" value="2"/>
</dbReference>
<dbReference type="GO" id="GO:0080008">
    <property type="term" value="C:Cul4-RING E3 ubiquitin ligase complex"/>
    <property type="evidence" value="ECO:0007669"/>
    <property type="project" value="TreeGrafter"/>
</dbReference>
<feature type="region of interest" description="Disordered" evidence="4">
    <location>
        <begin position="623"/>
        <end position="652"/>
    </location>
</feature>
<dbReference type="PANTHER" id="PTHR15574">
    <property type="entry name" value="WD REPEAT DOMAIN-CONTAINING FAMILY"/>
    <property type="match status" value="1"/>
</dbReference>
<evidence type="ECO:0000256" key="1">
    <source>
        <dbReference type="ARBA" id="ARBA00022574"/>
    </source>
</evidence>
<evidence type="ECO:0000313" key="5">
    <source>
        <dbReference type="EMBL" id="CAG6716879.1"/>
    </source>
</evidence>
<dbReference type="InterPro" id="IPR036322">
    <property type="entry name" value="WD40_repeat_dom_sf"/>
</dbReference>
<feature type="region of interest" description="Disordered" evidence="4">
    <location>
        <begin position="160"/>
        <end position="183"/>
    </location>
</feature>
<feature type="compositionally biased region" description="Acidic residues" evidence="4">
    <location>
        <begin position="635"/>
        <end position="645"/>
    </location>
</feature>
<dbReference type="InterPro" id="IPR001680">
    <property type="entry name" value="WD40_rpt"/>
</dbReference>
<keyword evidence="2" id="KW-0677">Repeat</keyword>
<evidence type="ECO:0000256" key="2">
    <source>
        <dbReference type="ARBA" id="ARBA00022737"/>
    </source>
</evidence>
<accession>A0A8D8V4P1</accession>
<dbReference type="InterPro" id="IPR045151">
    <property type="entry name" value="DCAF8"/>
</dbReference>